<dbReference type="AlphaFoldDB" id="A0A939BBV0"/>
<reference evidence="5" key="2">
    <citation type="journal article" date="2021" name="Sci. Rep.">
        <title>The distribution of antibiotic resistance genes in chicken gut microbiota commensals.</title>
        <authorList>
            <person name="Juricova H."/>
            <person name="Matiasovicova J."/>
            <person name="Kubasova T."/>
            <person name="Cejkova D."/>
            <person name="Rychlik I."/>
        </authorList>
    </citation>
    <scope>NUCLEOTIDE SEQUENCE</scope>
    <source>
        <strain evidence="5">An559</strain>
    </source>
</reference>
<comment type="caution">
    <text evidence="5">The sequence shown here is derived from an EMBL/GenBank/DDBJ whole genome shotgun (WGS) entry which is preliminary data.</text>
</comment>
<dbReference type="GO" id="GO:0003700">
    <property type="term" value="F:DNA-binding transcription factor activity"/>
    <property type="evidence" value="ECO:0007669"/>
    <property type="project" value="InterPro"/>
</dbReference>
<dbReference type="InterPro" id="IPR036388">
    <property type="entry name" value="WH-like_DNA-bd_sf"/>
</dbReference>
<evidence type="ECO:0000259" key="4">
    <source>
        <dbReference type="PROSITE" id="PS50949"/>
    </source>
</evidence>
<evidence type="ECO:0000313" key="5">
    <source>
        <dbReference type="EMBL" id="MBM6919674.1"/>
    </source>
</evidence>
<gene>
    <name evidence="5" type="ORF">H6A12_00630</name>
</gene>
<keyword evidence="6" id="KW-1185">Reference proteome</keyword>
<accession>A0A939BBV0</accession>
<dbReference type="SMART" id="SM00866">
    <property type="entry name" value="UTRA"/>
    <property type="match status" value="1"/>
</dbReference>
<dbReference type="SUPFAM" id="SSF64288">
    <property type="entry name" value="Chorismate lyase-like"/>
    <property type="match status" value="1"/>
</dbReference>
<dbReference type="InterPro" id="IPR011663">
    <property type="entry name" value="UTRA"/>
</dbReference>
<dbReference type="Proteomes" id="UP000774750">
    <property type="component" value="Unassembled WGS sequence"/>
</dbReference>
<dbReference type="Gene3D" id="3.40.1410.10">
    <property type="entry name" value="Chorismate lyase-like"/>
    <property type="match status" value="1"/>
</dbReference>
<dbReference type="GO" id="GO:0045892">
    <property type="term" value="P:negative regulation of DNA-templated transcription"/>
    <property type="evidence" value="ECO:0007669"/>
    <property type="project" value="TreeGrafter"/>
</dbReference>
<evidence type="ECO:0000256" key="2">
    <source>
        <dbReference type="ARBA" id="ARBA00023125"/>
    </source>
</evidence>
<dbReference type="SUPFAM" id="SSF46785">
    <property type="entry name" value="Winged helix' DNA-binding domain"/>
    <property type="match status" value="1"/>
</dbReference>
<reference evidence="5" key="1">
    <citation type="submission" date="2020-08" db="EMBL/GenBank/DDBJ databases">
        <authorList>
            <person name="Cejkova D."/>
            <person name="Kubasova T."/>
            <person name="Jahodarova E."/>
            <person name="Rychlik I."/>
        </authorList>
    </citation>
    <scope>NUCLEOTIDE SEQUENCE</scope>
    <source>
        <strain evidence="5">An559</strain>
    </source>
</reference>
<keyword evidence="1" id="KW-0805">Transcription regulation</keyword>
<dbReference type="SMART" id="SM00345">
    <property type="entry name" value="HTH_GNTR"/>
    <property type="match status" value="1"/>
</dbReference>
<keyword evidence="3" id="KW-0804">Transcription</keyword>
<keyword evidence="2" id="KW-0238">DNA-binding</keyword>
<dbReference type="Gene3D" id="1.10.10.10">
    <property type="entry name" value="Winged helix-like DNA-binding domain superfamily/Winged helix DNA-binding domain"/>
    <property type="match status" value="1"/>
</dbReference>
<dbReference type="InterPro" id="IPR036390">
    <property type="entry name" value="WH_DNA-bd_sf"/>
</dbReference>
<dbReference type="InterPro" id="IPR050679">
    <property type="entry name" value="Bact_HTH_transcr_reg"/>
</dbReference>
<organism evidence="5 6">
    <name type="scientific">Merdimmobilis hominis</name>
    <dbReference type="NCBI Taxonomy" id="2897707"/>
    <lineage>
        <taxon>Bacteria</taxon>
        <taxon>Bacillati</taxon>
        <taxon>Bacillota</taxon>
        <taxon>Clostridia</taxon>
        <taxon>Eubacteriales</taxon>
        <taxon>Oscillospiraceae</taxon>
        <taxon>Merdimmobilis</taxon>
    </lineage>
</organism>
<dbReference type="EMBL" id="JACJKY010000001">
    <property type="protein sequence ID" value="MBM6919674.1"/>
    <property type="molecule type" value="Genomic_DNA"/>
</dbReference>
<dbReference type="PRINTS" id="PR00035">
    <property type="entry name" value="HTHGNTR"/>
</dbReference>
<dbReference type="InterPro" id="IPR000524">
    <property type="entry name" value="Tscrpt_reg_HTH_GntR"/>
</dbReference>
<dbReference type="RefSeq" id="WP_204443669.1">
    <property type="nucleotide sequence ID" value="NZ_JACJKY010000001.1"/>
</dbReference>
<dbReference type="PANTHER" id="PTHR44846">
    <property type="entry name" value="MANNOSYL-D-GLYCERATE TRANSPORT/METABOLISM SYSTEM REPRESSOR MNGR-RELATED"/>
    <property type="match status" value="1"/>
</dbReference>
<sequence>MTAKQPIYKRVYSDIRKKIETGYYPVGVLLPPEPALEKEYDVSRTTVRKAVDLLMKDQFVSVKQGYGTEVIRSKAAQKLNQVTSVSQTLANMGYRVGVKSSYIQRIKADAFLAKELQILEGEPVLVINRIQTANDIPITIAKNYIPEKKVPGLFEEKEPILSLYQYLSERYQIAITGLNDRISACNATFEEASALQTEPQTALLTVHRICYSGSEIVEMDDVKILASYYKYQSVL</sequence>
<feature type="domain" description="HTH gntR-type" evidence="4">
    <location>
        <begin position="5"/>
        <end position="73"/>
    </location>
</feature>
<protein>
    <submittedName>
        <fullName evidence="5">GntR family transcriptional regulator</fullName>
    </submittedName>
</protein>
<dbReference type="CDD" id="cd07377">
    <property type="entry name" value="WHTH_GntR"/>
    <property type="match status" value="1"/>
</dbReference>
<dbReference type="InterPro" id="IPR028978">
    <property type="entry name" value="Chorismate_lyase_/UTRA_dom_sf"/>
</dbReference>
<dbReference type="GO" id="GO:0003677">
    <property type="term" value="F:DNA binding"/>
    <property type="evidence" value="ECO:0007669"/>
    <property type="project" value="UniProtKB-KW"/>
</dbReference>
<proteinExistence type="predicted"/>
<dbReference type="PROSITE" id="PS50949">
    <property type="entry name" value="HTH_GNTR"/>
    <property type="match status" value="1"/>
</dbReference>
<name>A0A939BBV0_9FIRM</name>
<evidence type="ECO:0000256" key="3">
    <source>
        <dbReference type="ARBA" id="ARBA00023163"/>
    </source>
</evidence>
<dbReference type="PANTHER" id="PTHR44846:SF1">
    <property type="entry name" value="MANNOSYL-D-GLYCERATE TRANSPORT_METABOLISM SYSTEM REPRESSOR MNGR-RELATED"/>
    <property type="match status" value="1"/>
</dbReference>
<dbReference type="Pfam" id="PF07702">
    <property type="entry name" value="UTRA"/>
    <property type="match status" value="1"/>
</dbReference>
<dbReference type="Pfam" id="PF00392">
    <property type="entry name" value="GntR"/>
    <property type="match status" value="1"/>
</dbReference>
<evidence type="ECO:0000256" key="1">
    <source>
        <dbReference type="ARBA" id="ARBA00023015"/>
    </source>
</evidence>
<evidence type="ECO:0000313" key="6">
    <source>
        <dbReference type="Proteomes" id="UP000774750"/>
    </source>
</evidence>